<proteinExistence type="predicted"/>
<accession>A0ABY3QAF7</accession>
<keyword evidence="2" id="KW-1185">Reference proteome</keyword>
<dbReference type="RefSeq" id="WP_231141912.1">
    <property type="nucleotide sequence ID" value="NZ_CP088100.1"/>
</dbReference>
<gene>
    <name evidence="1" type="ORF">BjapCC829_22895</name>
</gene>
<protein>
    <submittedName>
        <fullName evidence="1">Uncharacterized protein</fullName>
    </submittedName>
</protein>
<reference evidence="1" key="1">
    <citation type="submission" date="2021-11" db="EMBL/GenBank/DDBJ databases">
        <title>Australian commercial rhizobial inoculants.</title>
        <authorList>
            <person name="Kohlmeier M.G."/>
            <person name="O'Hara G.W."/>
            <person name="Colombi E."/>
            <person name="Ramsay J.P."/>
            <person name="Terpolilli J."/>
        </authorList>
    </citation>
    <scope>NUCLEOTIDE SEQUENCE</scope>
    <source>
        <strain evidence="1">CC829</strain>
    </source>
</reference>
<dbReference type="EMBL" id="CP088100">
    <property type="protein sequence ID" value="UFW82840.1"/>
    <property type="molecule type" value="Genomic_DNA"/>
</dbReference>
<sequence>MTALYNYSTGTVSVASGGTTVTGTTVIWTDGNVKPGDILQIGNYQTIITDVTDFTHLVIPPWGGGAQTSVAYKIWQVSPQRFAGAGAMQDVGKLVGALNTSGFFVFVNINQTVPDPSLGDDGQYAFQPTTGKTWAKVGGVWSYLGVNKAFNLRGAYDNAATYSYGDVQTTSGSSYIYINETPSAGHAAPNVTYWQLLASIGATGNTGPTGAGYGGTSTTSLAIGTGSKVFTTQAGLAYTNGARVRATATAGATGWLEGVVTYSGTTLTITSDKVSGSGTGTAWTFNVAGQPGAGDVVAANNGTEFTASTFATNLGLVRGSVGHIPGDTTGSAPTTGEIGQRIQTILAGTLSTTNTAVNCGSITLTPGNWDVSAAVIFNAASGATTGTDWWDILSTVSTPSTAAGNAIDGATYHDRLASVADHSGVHTHAPWRMTVTVNTVVYCHAMATFSAGTGYGVSGTLGAVRAS</sequence>
<evidence type="ECO:0000313" key="1">
    <source>
        <dbReference type="EMBL" id="UFW82840.1"/>
    </source>
</evidence>
<dbReference type="Proteomes" id="UP001430990">
    <property type="component" value="Chromosome"/>
</dbReference>
<evidence type="ECO:0000313" key="2">
    <source>
        <dbReference type="Proteomes" id="UP001430990"/>
    </source>
</evidence>
<organism evidence="1 2">
    <name type="scientific">Bradyrhizobium barranii</name>
    <dbReference type="NCBI Taxonomy" id="2992140"/>
    <lineage>
        <taxon>Bacteria</taxon>
        <taxon>Pseudomonadati</taxon>
        <taxon>Pseudomonadota</taxon>
        <taxon>Alphaproteobacteria</taxon>
        <taxon>Hyphomicrobiales</taxon>
        <taxon>Nitrobacteraceae</taxon>
        <taxon>Bradyrhizobium</taxon>
    </lineage>
</organism>
<name>A0ABY3QAF7_9BRAD</name>